<dbReference type="EMBL" id="JYDO01000066">
    <property type="protein sequence ID" value="KRZ73255.1"/>
    <property type="molecule type" value="Genomic_DNA"/>
</dbReference>
<keyword evidence="2" id="KW-1185">Reference proteome</keyword>
<comment type="caution">
    <text evidence="1">The sequence shown here is derived from an EMBL/GenBank/DDBJ whole genome shotgun (WGS) entry which is preliminary data.</text>
</comment>
<organism evidence="1 2">
    <name type="scientific">Trichinella papuae</name>
    <dbReference type="NCBI Taxonomy" id="268474"/>
    <lineage>
        <taxon>Eukaryota</taxon>
        <taxon>Metazoa</taxon>
        <taxon>Ecdysozoa</taxon>
        <taxon>Nematoda</taxon>
        <taxon>Enoplea</taxon>
        <taxon>Dorylaimia</taxon>
        <taxon>Trichinellida</taxon>
        <taxon>Trichinellidae</taxon>
        <taxon>Trichinella</taxon>
    </lineage>
</organism>
<dbReference type="Proteomes" id="UP000054843">
    <property type="component" value="Unassembled WGS sequence"/>
</dbReference>
<gene>
    <name evidence="1" type="ORF">T10_415</name>
</gene>
<name>A0A0V1MN52_9BILA</name>
<sequence>MNEMVTTLQFPTLIQKVLMLLFKISFEAEVLLDYRLNFRKIHFHCNSTRFNFNFLRTNNFLLVKVKMLNDTKGRL</sequence>
<evidence type="ECO:0000313" key="1">
    <source>
        <dbReference type="EMBL" id="KRZ73255.1"/>
    </source>
</evidence>
<proteinExistence type="predicted"/>
<reference evidence="1 2" key="1">
    <citation type="submission" date="2015-01" db="EMBL/GenBank/DDBJ databases">
        <title>Evolution of Trichinella species and genotypes.</title>
        <authorList>
            <person name="Korhonen P.K."/>
            <person name="Edoardo P."/>
            <person name="Giuseppe L.R."/>
            <person name="Gasser R.B."/>
        </authorList>
    </citation>
    <scope>NUCLEOTIDE SEQUENCE [LARGE SCALE GENOMIC DNA]</scope>
    <source>
        <strain evidence="1">ISS1980</strain>
    </source>
</reference>
<protein>
    <submittedName>
        <fullName evidence="1">Uncharacterized protein</fullName>
    </submittedName>
</protein>
<accession>A0A0V1MN52</accession>
<dbReference type="AlphaFoldDB" id="A0A0V1MN52"/>
<evidence type="ECO:0000313" key="2">
    <source>
        <dbReference type="Proteomes" id="UP000054843"/>
    </source>
</evidence>